<dbReference type="Proteomes" id="UP001051844">
    <property type="component" value="Unassembled WGS sequence"/>
</dbReference>
<dbReference type="RefSeq" id="WP_008413209.1">
    <property type="nucleotide sequence ID" value="NC_020990.1"/>
</dbReference>
<evidence type="ECO:0000313" key="2">
    <source>
        <dbReference type="EMBL" id="RZE24552.1"/>
    </source>
</evidence>
<reference evidence="1" key="2">
    <citation type="submission" date="2022-09" db="EMBL/GenBank/DDBJ databases">
        <title>Whole genome shotgun sequence of Streptomyces albidoflavus NBRC 12854.</title>
        <authorList>
            <person name="Komaki H."/>
            <person name="Tamura T."/>
        </authorList>
    </citation>
    <scope>NUCLEOTIDE SEQUENCE</scope>
    <source>
        <strain evidence="1">NBRC 12854</strain>
    </source>
</reference>
<evidence type="ECO:0000313" key="3">
    <source>
        <dbReference type="Proteomes" id="UP000292693"/>
    </source>
</evidence>
<dbReference type="GeneID" id="97267878"/>
<dbReference type="AlphaFoldDB" id="A0A7L5XJ64"/>
<dbReference type="InterPro" id="IPR032710">
    <property type="entry name" value="NTF2-like_dom_sf"/>
</dbReference>
<sequence length="144" mass="15797">MSGHGAEHAAEAAAKAELDALMGSFMDAFTNTGGRPPRLHAVREVFIPQGLIIMNLPEGPVVYDLDTFLAPRQALLTDGTLTEFSEWETAERTEIFGSVAHRYSAYGKSGRRDGTWFEGGGRKTTQFVRTPDGWRMSAMAWTDA</sequence>
<organism evidence="2 3">
    <name type="scientific">Streptomyces albidoflavus</name>
    <dbReference type="NCBI Taxonomy" id="1886"/>
    <lineage>
        <taxon>Bacteria</taxon>
        <taxon>Bacillati</taxon>
        <taxon>Actinomycetota</taxon>
        <taxon>Actinomycetes</taxon>
        <taxon>Kitasatosporales</taxon>
        <taxon>Streptomycetaceae</taxon>
        <taxon>Streptomyces</taxon>
        <taxon>Streptomyces albidoflavus group</taxon>
    </lineage>
</organism>
<protein>
    <submittedName>
        <fullName evidence="2">DUF4440 domain-containing protein</fullName>
    </submittedName>
</protein>
<name>A0A7L5XJ64_9ACTN</name>
<reference evidence="2 3" key="1">
    <citation type="submission" date="2017-12" db="EMBL/GenBank/DDBJ databases">
        <title>Population genomics insights into the ecological differentiation and adaptive evolution in streptomycetes.</title>
        <authorList>
            <person name="Li Y."/>
            <person name="Huang Y."/>
        </authorList>
    </citation>
    <scope>NUCLEOTIDE SEQUENCE [LARGE SCALE GENOMIC DNA]</scope>
    <source>
        <strain evidence="2 3">NBRC 100770</strain>
    </source>
</reference>
<comment type="caution">
    <text evidence="2">The sequence shown here is derived from an EMBL/GenBank/DDBJ whole genome shotgun (WGS) entry which is preliminary data.</text>
</comment>
<dbReference type="Proteomes" id="UP000292693">
    <property type="component" value="Unassembled WGS sequence"/>
</dbReference>
<dbReference type="EMBL" id="PKLL01000012">
    <property type="protein sequence ID" value="RZE24552.1"/>
    <property type="molecule type" value="Genomic_DNA"/>
</dbReference>
<dbReference type="SUPFAM" id="SSF54427">
    <property type="entry name" value="NTF2-like"/>
    <property type="match status" value="1"/>
</dbReference>
<gene>
    <name evidence="2" type="ORF">C0Q92_11460</name>
    <name evidence="1" type="ORF">ScoT_24240</name>
</gene>
<proteinExistence type="predicted"/>
<dbReference type="EMBL" id="BNDZ01000005">
    <property type="protein sequence ID" value="GHI46250.1"/>
    <property type="molecule type" value="Genomic_DNA"/>
</dbReference>
<accession>A0A7L5XJ64</accession>
<dbReference type="KEGG" id="salb:XNR_2082"/>
<evidence type="ECO:0000313" key="1">
    <source>
        <dbReference type="EMBL" id="GHI46250.1"/>
    </source>
</evidence>